<dbReference type="AlphaFoldDB" id="A0A8J2S8X3"/>
<protein>
    <submittedName>
        <fullName evidence="2">Uncharacterized protein</fullName>
    </submittedName>
</protein>
<sequence length="236" mass="24705">MDTLPLSRADSLPLAARADSLPLAALLGAVDVVSPRRAAQAAALAAASPPSPSAAHAAAGIAPPSPSEHYRLVAAQRASDARSFIALVAGRFPRGTRVYDNFTRALAVYAKSAKDPAAKDELAKEVDVLFAGKASDLCVKFRREFYEPSVARVSPPRAAPLEPAVDFRGSDPPKRKAPAPAKEKLMIPTFAPPDEPAAGRRVSAASSVLHELGGGEDPDDETLDDMRAKAKKARVA</sequence>
<organism evidence="2 3">
    <name type="scientific">Pelagomonas calceolata</name>
    <dbReference type="NCBI Taxonomy" id="35677"/>
    <lineage>
        <taxon>Eukaryota</taxon>
        <taxon>Sar</taxon>
        <taxon>Stramenopiles</taxon>
        <taxon>Ochrophyta</taxon>
        <taxon>Pelagophyceae</taxon>
        <taxon>Pelagomonadales</taxon>
        <taxon>Pelagomonadaceae</taxon>
        <taxon>Pelagomonas</taxon>
    </lineage>
</organism>
<evidence type="ECO:0000313" key="3">
    <source>
        <dbReference type="Proteomes" id="UP000789595"/>
    </source>
</evidence>
<feature type="region of interest" description="Disordered" evidence="1">
    <location>
        <begin position="160"/>
        <end position="236"/>
    </location>
</feature>
<dbReference type="EMBL" id="CAKKNE010000001">
    <property type="protein sequence ID" value="CAH0366988.1"/>
    <property type="molecule type" value="Genomic_DNA"/>
</dbReference>
<evidence type="ECO:0000313" key="2">
    <source>
        <dbReference type="EMBL" id="CAH0366988.1"/>
    </source>
</evidence>
<feature type="compositionally biased region" description="Low complexity" evidence="1">
    <location>
        <begin position="199"/>
        <end position="208"/>
    </location>
</feature>
<gene>
    <name evidence="2" type="ORF">PECAL_1P35040</name>
</gene>
<evidence type="ECO:0000256" key="1">
    <source>
        <dbReference type="SAM" id="MobiDB-lite"/>
    </source>
</evidence>
<feature type="compositionally biased region" description="Acidic residues" evidence="1">
    <location>
        <begin position="214"/>
        <end position="223"/>
    </location>
</feature>
<dbReference type="Proteomes" id="UP000789595">
    <property type="component" value="Unassembled WGS sequence"/>
</dbReference>
<name>A0A8J2S8X3_9STRA</name>
<proteinExistence type="predicted"/>
<keyword evidence="3" id="KW-1185">Reference proteome</keyword>
<accession>A0A8J2S8X3</accession>
<comment type="caution">
    <text evidence="2">The sequence shown here is derived from an EMBL/GenBank/DDBJ whole genome shotgun (WGS) entry which is preliminary data.</text>
</comment>
<reference evidence="2" key="1">
    <citation type="submission" date="2021-11" db="EMBL/GenBank/DDBJ databases">
        <authorList>
            <consortium name="Genoscope - CEA"/>
            <person name="William W."/>
        </authorList>
    </citation>
    <scope>NUCLEOTIDE SEQUENCE</scope>
</reference>